<keyword evidence="3" id="KW-1185">Reference proteome</keyword>
<comment type="caution">
    <text evidence="2">The sequence shown here is derived from an EMBL/GenBank/DDBJ whole genome shotgun (WGS) entry which is preliminary data.</text>
</comment>
<evidence type="ECO:0000313" key="3">
    <source>
        <dbReference type="Proteomes" id="UP001201980"/>
    </source>
</evidence>
<sequence>MHTLAGDIAAPGRAIERRSRRPQAGGEKETSKVKKRTGQRPKDNPNLKQQADYGDLWVVDRGQPPRETLNRGNANIFGALKGPEEFYPCLLQAAGRAHYYSFVGISSTQFLAFVENEARMISPPVVAERVLVENPDPQRLETSPLDIIEQFVPETD</sequence>
<feature type="region of interest" description="Disordered" evidence="1">
    <location>
        <begin position="1"/>
        <end position="54"/>
    </location>
</feature>
<proteinExistence type="predicted"/>
<reference evidence="2" key="1">
    <citation type="submission" date="2022-07" db="EMBL/GenBank/DDBJ databases">
        <title>Draft genome sequence of Zalerion maritima ATCC 34329, a (micro)plastics degrading marine fungus.</title>
        <authorList>
            <person name="Paco A."/>
            <person name="Goncalves M.F.M."/>
            <person name="Rocha-Santos T.A.P."/>
            <person name="Alves A."/>
        </authorList>
    </citation>
    <scope>NUCLEOTIDE SEQUENCE</scope>
    <source>
        <strain evidence="2">ATCC 34329</strain>
    </source>
</reference>
<organism evidence="2 3">
    <name type="scientific">Zalerion maritima</name>
    <dbReference type="NCBI Taxonomy" id="339359"/>
    <lineage>
        <taxon>Eukaryota</taxon>
        <taxon>Fungi</taxon>
        <taxon>Dikarya</taxon>
        <taxon>Ascomycota</taxon>
        <taxon>Pezizomycotina</taxon>
        <taxon>Sordariomycetes</taxon>
        <taxon>Lulworthiomycetidae</taxon>
        <taxon>Lulworthiales</taxon>
        <taxon>Lulworthiaceae</taxon>
        <taxon>Zalerion</taxon>
    </lineage>
</organism>
<dbReference type="AlphaFoldDB" id="A0AAD5WQI8"/>
<dbReference type="EMBL" id="JAKWBI020000310">
    <property type="protein sequence ID" value="KAJ2896827.1"/>
    <property type="molecule type" value="Genomic_DNA"/>
</dbReference>
<evidence type="ECO:0000313" key="2">
    <source>
        <dbReference type="EMBL" id="KAJ2896827.1"/>
    </source>
</evidence>
<dbReference type="Proteomes" id="UP001201980">
    <property type="component" value="Unassembled WGS sequence"/>
</dbReference>
<gene>
    <name evidence="2" type="ORF">MKZ38_005215</name>
</gene>
<name>A0AAD5WQI8_9PEZI</name>
<evidence type="ECO:0000256" key="1">
    <source>
        <dbReference type="SAM" id="MobiDB-lite"/>
    </source>
</evidence>
<protein>
    <submittedName>
        <fullName evidence="2">Uncharacterized protein</fullName>
    </submittedName>
</protein>
<accession>A0AAD5WQI8</accession>